<comment type="caution">
    <text evidence="1">The sequence shown here is derived from an EMBL/GenBank/DDBJ whole genome shotgun (WGS) entry which is preliminary data.</text>
</comment>
<dbReference type="EMBL" id="JRHC01000002">
    <property type="protein sequence ID" value="KJF43887.1"/>
    <property type="molecule type" value="Genomic_DNA"/>
</dbReference>
<dbReference type="STRING" id="1544798.LH29_12530"/>
<dbReference type="OrthoDB" id="9811959at2"/>
<name>A0A0D8JAF2_9BACT</name>
<evidence type="ECO:0000313" key="2">
    <source>
        <dbReference type="Proteomes" id="UP000032544"/>
    </source>
</evidence>
<dbReference type="SUPFAM" id="SSF158446">
    <property type="entry name" value="IVS-encoded protein-like"/>
    <property type="match status" value="1"/>
</dbReference>
<dbReference type="InterPro" id="IPR036583">
    <property type="entry name" value="23S_rRNA_IVS_sf"/>
</dbReference>
<dbReference type="GO" id="GO:0005840">
    <property type="term" value="C:ribosome"/>
    <property type="evidence" value="ECO:0007669"/>
    <property type="project" value="UniProtKB-KW"/>
</dbReference>
<protein>
    <submittedName>
        <fullName evidence="1">30S ribosomal protein S23</fullName>
    </submittedName>
</protein>
<reference evidence="1 2" key="1">
    <citation type="submission" date="2014-09" db="EMBL/GenBank/DDBJ databases">
        <title>Draft Genome Sequence of Draconibacterium sp. JN14CK-3.</title>
        <authorList>
            <person name="Dong C."/>
            <person name="Lai Q."/>
            <person name="Shao Z."/>
        </authorList>
    </citation>
    <scope>NUCLEOTIDE SEQUENCE [LARGE SCALE GENOMIC DNA]</scope>
    <source>
        <strain evidence="1 2">JN14CK-3</strain>
    </source>
</reference>
<dbReference type="Gene3D" id="1.20.1440.60">
    <property type="entry name" value="23S rRNA-intervening sequence"/>
    <property type="match status" value="1"/>
</dbReference>
<sequence>MQKITSHKDLKVYQLAFEATLQIQEITKSFPPEEKYSLTDQIRRSSRSVCANLAEMWRRRRYPKSFISKINDCETEAGETQVWLDLALAFAYIDQKTHNDLYDKYEHIIAMLINMSNNPNKWTL</sequence>
<proteinExistence type="predicted"/>
<dbReference type="InterPro" id="IPR012657">
    <property type="entry name" value="23S_rRNA-intervening_sequence"/>
</dbReference>
<dbReference type="AlphaFoldDB" id="A0A0D8JAF2"/>
<gene>
    <name evidence="1" type="ORF">LH29_12530</name>
</gene>
<keyword evidence="1" id="KW-0689">Ribosomal protein</keyword>
<dbReference type="Pfam" id="PF05635">
    <property type="entry name" value="23S_rRNA_IVP"/>
    <property type="match status" value="1"/>
</dbReference>
<dbReference type="Proteomes" id="UP000032544">
    <property type="component" value="Unassembled WGS sequence"/>
</dbReference>
<dbReference type="PANTHER" id="PTHR38471:SF2">
    <property type="entry name" value="FOUR HELIX BUNDLE PROTEIN"/>
    <property type="match status" value="1"/>
</dbReference>
<dbReference type="NCBIfam" id="TIGR02436">
    <property type="entry name" value="four helix bundle protein"/>
    <property type="match status" value="1"/>
</dbReference>
<keyword evidence="1" id="KW-0687">Ribonucleoprotein</keyword>
<accession>A0A0D8JAF2</accession>
<dbReference type="RefSeq" id="WP_045029972.1">
    <property type="nucleotide sequence ID" value="NZ_JRHC01000002.1"/>
</dbReference>
<keyword evidence="2" id="KW-1185">Reference proteome</keyword>
<dbReference type="PANTHER" id="PTHR38471">
    <property type="entry name" value="FOUR HELIX BUNDLE PROTEIN"/>
    <property type="match status" value="1"/>
</dbReference>
<organism evidence="1 2">
    <name type="scientific">Draconibacterium sediminis</name>
    <dbReference type="NCBI Taxonomy" id="1544798"/>
    <lineage>
        <taxon>Bacteria</taxon>
        <taxon>Pseudomonadati</taxon>
        <taxon>Bacteroidota</taxon>
        <taxon>Bacteroidia</taxon>
        <taxon>Marinilabiliales</taxon>
        <taxon>Prolixibacteraceae</taxon>
        <taxon>Draconibacterium</taxon>
    </lineage>
</organism>
<evidence type="ECO:0000313" key="1">
    <source>
        <dbReference type="EMBL" id="KJF43887.1"/>
    </source>
</evidence>
<dbReference type="CDD" id="cd16377">
    <property type="entry name" value="23S_rRNA_IVP_like"/>
    <property type="match status" value="1"/>
</dbReference>